<feature type="compositionally biased region" description="Low complexity" evidence="1">
    <location>
        <begin position="9"/>
        <end position="24"/>
    </location>
</feature>
<name>A0A6V7QLB9_ANACO</name>
<dbReference type="EMBL" id="LR862137">
    <property type="protein sequence ID" value="CAD1843929.1"/>
    <property type="molecule type" value="Genomic_DNA"/>
</dbReference>
<evidence type="ECO:0000256" key="1">
    <source>
        <dbReference type="SAM" id="MobiDB-lite"/>
    </source>
</evidence>
<evidence type="ECO:0000313" key="2">
    <source>
        <dbReference type="EMBL" id="CAD1843929.1"/>
    </source>
</evidence>
<gene>
    <name evidence="2" type="ORF">CB5_LOCUS27140</name>
</gene>
<organism evidence="2">
    <name type="scientific">Ananas comosus var. bracteatus</name>
    <name type="common">red pineapple</name>
    <dbReference type="NCBI Taxonomy" id="296719"/>
    <lineage>
        <taxon>Eukaryota</taxon>
        <taxon>Viridiplantae</taxon>
        <taxon>Streptophyta</taxon>
        <taxon>Embryophyta</taxon>
        <taxon>Tracheophyta</taxon>
        <taxon>Spermatophyta</taxon>
        <taxon>Magnoliopsida</taxon>
        <taxon>Liliopsida</taxon>
        <taxon>Poales</taxon>
        <taxon>Bromeliaceae</taxon>
        <taxon>Bromelioideae</taxon>
        <taxon>Ananas</taxon>
    </lineage>
</organism>
<feature type="compositionally biased region" description="Pro residues" evidence="1">
    <location>
        <begin position="58"/>
        <end position="70"/>
    </location>
</feature>
<reference evidence="2" key="1">
    <citation type="submission" date="2020-07" db="EMBL/GenBank/DDBJ databases">
        <authorList>
            <person name="Lin J."/>
        </authorList>
    </citation>
    <scope>NUCLEOTIDE SEQUENCE</scope>
</reference>
<feature type="compositionally biased region" description="Pro residues" evidence="1">
    <location>
        <begin position="33"/>
        <end position="43"/>
    </location>
</feature>
<dbReference type="AlphaFoldDB" id="A0A6V7QLB9"/>
<protein>
    <submittedName>
        <fullName evidence="2">Uncharacterized protein</fullName>
    </submittedName>
</protein>
<feature type="region of interest" description="Disordered" evidence="1">
    <location>
        <begin position="1"/>
        <end position="101"/>
    </location>
</feature>
<accession>A0A6V7QLB9</accession>
<sequence>MATPPRDCALSASRLLRSSHSGALPTSQVRPSHPSPSPSPSPSSGPAWPELPLGQPSQAPPPSPQPPFSPHPHSKTLRPSTPPPQLPLRNHPLPGPLLCSV</sequence>
<proteinExistence type="predicted"/>